<comment type="similarity">
    <text evidence="1">Belongs to the UPF0598 family.</text>
</comment>
<dbReference type="PANTHER" id="PTHR31449">
    <property type="entry name" value="UPF0598 PROTEIN C8ORF82"/>
    <property type="match status" value="1"/>
</dbReference>
<evidence type="ECO:0000313" key="3">
    <source>
        <dbReference type="Proteomes" id="UP000749646"/>
    </source>
</evidence>
<evidence type="ECO:0000313" key="2">
    <source>
        <dbReference type="EMBL" id="KAF9944501.1"/>
    </source>
</evidence>
<dbReference type="PANTHER" id="PTHR31449:SF3">
    <property type="entry name" value="UPF0598 PROTEIN C8ORF82"/>
    <property type="match status" value="1"/>
</dbReference>
<evidence type="ECO:0000256" key="1">
    <source>
        <dbReference type="ARBA" id="ARBA00006322"/>
    </source>
</evidence>
<dbReference type="Pfam" id="PF14956">
    <property type="entry name" value="DUF4505"/>
    <property type="match status" value="1"/>
</dbReference>
<dbReference type="InterPro" id="IPR028108">
    <property type="entry name" value="DUF4505"/>
</dbReference>
<protein>
    <submittedName>
        <fullName evidence="2">Uncharacterized protein</fullName>
    </submittedName>
</protein>
<proteinExistence type="inferred from homology"/>
<gene>
    <name evidence="2" type="ORF">BGZ65_011963</name>
</gene>
<keyword evidence="3" id="KW-1185">Reference proteome</keyword>
<dbReference type="AlphaFoldDB" id="A0A9P6IR46"/>
<sequence>MSLHDRGHCPNQNTLRLLMSKGIRPYFYYIDLHGQVFLQDTTPKNFTSCYKDPKFLDFFISRIKPNSTALFPEYPWVSPCGKELNFVEVADTPIIFHGLQD</sequence>
<feature type="non-terminal residue" evidence="2">
    <location>
        <position position="101"/>
    </location>
</feature>
<name>A0A9P6IR46_9FUNG</name>
<organism evidence="2 3">
    <name type="scientific">Modicella reniformis</name>
    <dbReference type="NCBI Taxonomy" id="1440133"/>
    <lineage>
        <taxon>Eukaryota</taxon>
        <taxon>Fungi</taxon>
        <taxon>Fungi incertae sedis</taxon>
        <taxon>Mucoromycota</taxon>
        <taxon>Mortierellomycotina</taxon>
        <taxon>Mortierellomycetes</taxon>
        <taxon>Mortierellales</taxon>
        <taxon>Mortierellaceae</taxon>
        <taxon>Modicella</taxon>
    </lineage>
</organism>
<accession>A0A9P6IR46</accession>
<dbReference type="OrthoDB" id="10260024at2759"/>
<comment type="caution">
    <text evidence="2">The sequence shown here is derived from an EMBL/GenBank/DDBJ whole genome shotgun (WGS) entry which is preliminary data.</text>
</comment>
<dbReference type="Proteomes" id="UP000749646">
    <property type="component" value="Unassembled WGS sequence"/>
</dbReference>
<dbReference type="EMBL" id="JAAAHW010008347">
    <property type="protein sequence ID" value="KAF9944501.1"/>
    <property type="molecule type" value="Genomic_DNA"/>
</dbReference>
<reference evidence="2" key="1">
    <citation type="journal article" date="2020" name="Fungal Divers.">
        <title>Resolving the Mortierellaceae phylogeny through synthesis of multi-gene phylogenetics and phylogenomics.</title>
        <authorList>
            <person name="Vandepol N."/>
            <person name="Liber J."/>
            <person name="Desiro A."/>
            <person name="Na H."/>
            <person name="Kennedy M."/>
            <person name="Barry K."/>
            <person name="Grigoriev I.V."/>
            <person name="Miller A.N."/>
            <person name="O'Donnell K."/>
            <person name="Stajich J.E."/>
            <person name="Bonito G."/>
        </authorList>
    </citation>
    <scope>NUCLEOTIDE SEQUENCE</scope>
    <source>
        <strain evidence="2">MES-2147</strain>
    </source>
</reference>